<keyword evidence="3" id="KW-1185">Reference proteome</keyword>
<dbReference type="InterPro" id="IPR012337">
    <property type="entry name" value="RNaseH-like_sf"/>
</dbReference>
<evidence type="ECO:0000313" key="3">
    <source>
        <dbReference type="Proteomes" id="UP001187682"/>
    </source>
</evidence>
<comment type="caution">
    <text evidence="2">The sequence shown here is derived from an EMBL/GenBank/DDBJ whole genome shotgun (WGS) entry which is preliminary data.</text>
</comment>
<dbReference type="InterPro" id="IPR048519">
    <property type="entry name" value="Gfd2/YDR514C-like_C"/>
</dbReference>
<evidence type="ECO:0000259" key="1">
    <source>
        <dbReference type="Pfam" id="PF21762"/>
    </source>
</evidence>
<feature type="domain" description="Gfd2/YDR514C-like C-terminal" evidence="1">
    <location>
        <begin position="48"/>
        <end position="236"/>
    </location>
</feature>
<dbReference type="AlphaFoldDB" id="A0AAE8MZ74"/>
<proteinExistence type="predicted"/>
<reference evidence="2" key="1">
    <citation type="submission" date="2018-03" db="EMBL/GenBank/DDBJ databases">
        <authorList>
            <person name="Guldener U."/>
        </authorList>
    </citation>
    <scope>NUCLEOTIDE SEQUENCE</scope>
</reference>
<organism evidence="2 3">
    <name type="scientific">Cephalotrichum gorgonifer</name>
    <dbReference type="NCBI Taxonomy" id="2041049"/>
    <lineage>
        <taxon>Eukaryota</taxon>
        <taxon>Fungi</taxon>
        <taxon>Dikarya</taxon>
        <taxon>Ascomycota</taxon>
        <taxon>Pezizomycotina</taxon>
        <taxon>Sordariomycetes</taxon>
        <taxon>Hypocreomycetidae</taxon>
        <taxon>Microascales</taxon>
        <taxon>Microascaceae</taxon>
        <taxon>Cephalotrichum</taxon>
    </lineage>
</organism>
<evidence type="ECO:0000313" key="2">
    <source>
        <dbReference type="EMBL" id="SPO03335.1"/>
    </source>
</evidence>
<dbReference type="Pfam" id="PF21762">
    <property type="entry name" value="DEDDh_C"/>
    <property type="match status" value="1"/>
</dbReference>
<sequence>MSALPPVSLDLARISLLRAAAGLHPPNDEVPSGLDAKWFGPGIKDLLFVSLDVEAKQDSSPSRSGHGYIFHCGLSVLDTRDLCVYARAISRAPGSASESKSTPPDLDSYHFTVGDDTNDTNMKYFKRRERCRFFSQHHTRAASAVERIRQILGDRPFVLITHSEHLDRQFWNTFHIGRDPLWTMDIVSIIHSYRPLGLVATPSLKAITEFLSIPYKVGELHIAGYDAHYTLKAVLAFAALCSLMAEFKKLPPDFDWMSTRRSLLGISGRSLTHEIRGQVEAPKSSTSAMTHATKVMNRVMELKRIVEDLPTVAKRPLFTRAKPQRAQTGPETP</sequence>
<protein>
    <recommendedName>
        <fullName evidence="1">Gfd2/YDR514C-like C-terminal domain-containing protein</fullName>
    </recommendedName>
</protein>
<name>A0AAE8MZ74_9PEZI</name>
<dbReference type="Proteomes" id="UP001187682">
    <property type="component" value="Unassembled WGS sequence"/>
</dbReference>
<dbReference type="EMBL" id="ONZQ02000008">
    <property type="protein sequence ID" value="SPO03335.1"/>
    <property type="molecule type" value="Genomic_DNA"/>
</dbReference>
<gene>
    <name evidence="2" type="ORF">DNG_06017</name>
</gene>
<accession>A0AAE8MZ74</accession>
<dbReference type="SUPFAM" id="SSF53098">
    <property type="entry name" value="Ribonuclease H-like"/>
    <property type="match status" value="1"/>
</dbReference>